<dbReference type="Pfam" id="PF13440">
    <property type="entry name" value="Polysacc_synt_3"/>
    <property type="match status" value="1"/>
</dbReference>
<protein>
    <submittedName>
        <fullName evidence="8">Polysaccharide transporter, PST family</fullName>
    </submittedName>
</protein>
<reference evidence="9" key="1">
    <citation type="submission" date="2016-10" db="EMBL/GenBank/DDBJ databases">
        <authorList>
            <person name="de Groot N.N."/>
        </authorList>
    </citation>
    <scope>NUCLEOTIDE SEQUENCE [LARGE SCALE GENOMIC DNA]</scope>
    <source>
        <strain evidence="9">10nlg</strain>
    </source>
</reference>
<comment type="subcellular location">
    <subcellularLocation>
        <location evidence="1">Cell membrane</location>
        <topology evidence="1">Multi-pass membrane protein</topology>
    </subcellularLocation>
</comment>
<dbReference type="PANTHER" id="PTHR30250">
    <property type="entry name" value="PST FAMILY PREDICTED COLANIC ACID TRANSPORTER"/>
    <property type="match status" value="1"/>
</dbReference>
<evidence type="ECO:0000256" key="6">
    <source>
        <dbReference type="ARBA" id="ARBA00023136"/>
    </source>
</evidence>
<dbReference type="EMBL" id="FOGV01000003">
    <property type="protein sequence ID" value="SER59864.1"/>
    <property type="molecule type" value="Genomic_DNA"/>
</dbReference>
<keyword evidence="6 7" id="KW-0472">Membrane</keyword>
<feature type="transmembrane region" description="Helical" evidence="7">
    <location>
        <begin position="58"/>
        <end position="84"/>
    </location>
</feature>
<name>A0A1H9QHD9_9BACI</name>
<comment type="caution">
    <text evidence="8">The sequence shown here is derived from an EMBL/GenBank/DDBJ whole genome shotgun (WGS) entry which is preliminary data.</text>
</comment>
<feature type="transmembrane region" description="Helical" evidence="7">
    <location>
        <begin position="96"/>
        <end position="122"/>
    </location>
</feature>
<feature type="transmembrane region" description="Helical" evidence="7">
    <location>
        <begin position="458"/>
        <end position="479"/>
    </location>
</feature>
<evidence type="ECO:0000256" key="5">
    <source>
        <dbReference type="ARBA" id="ARBA00022989"/>
    </source>
</evidence>
<keyword evidence="4 7" id="KW-0812">Transmembrane</keyword>
<proteinExistence type="inferred from homology"/>
<comment type="similarity">
    <text evidence="2">Belongs to the polysaccharide synthase family.</text>
</comment>
<dbReference type="GO" id="GO:0005886">
    <property type="term" value="C:plasma membrane"/>
    <property type="evidence" value="ECO:0007669"/>
    <property type="project" value="UniProtKB-SubCell"/>
</dbReference>
<evidence type="ECO:0000256" key="7">
    <source>
        <dbReference type="SAM" id="Phobius"/>
    </source>
</evidence>
<dbReference type="STRING" id="1464123.SAMN05444126_10311"/>
<keyword evidence="5 7" id="KW-1133">Transmembrane helix</keyword>
<feature type="transmembrane region" description="Helical" evidence="7">
    <location>
        <begin position="401"/>
        <end position="424"/>
    </location>
</feature>
<evidence type="ECO:0000313" key="9">
    <source>
        <dbReference type="Proteomes" id="UP000199318"/>
    </source>
</evidence>
<feature type="transmembrane region" description="Helical" evidence="7">
    <location>
        <begin position="134"/>
        <end position="153"/>
    </location>
</feature>
<feature type="transmembrane region" description="Helical" evidence="7">
    <location>
        <begin position="376"/>
        <end position="395"/>
    </location>
</feature>
<evidence type="ECO:0000256" key="4">
    <source>
        <dbReference type="ARBA" id="ARBA00022692"/>
    </source>
</evidence>
<feature type="transmembrane region" description="Helical" evidence="7">
    <location>
        <begin position="338"/>
        <end position="355"/>
    </location>
</feature>
<feature type="transmembrane region" description="Helical" evidence="7">
    <location>
        <begin position="187"/>
        <end position="207"/>
    </location>
</feature>
<sequence>MKIFLLNSKGSFIKVVNKNLFQSAIFGFNWMIISKATQFILQFLLLMVLARLLTANEFGLMGLALSIITITQVLSTMGIGPAIVRRKTIDDEFLQSAFFLSIVLNFFFAVLIYLLASTISVFFNMSHLEEILKALTSIFIIKSFGIVATFLLQRNMSFKILAFQNVFSYLGYALIGIIFAFAGYGVWSLVFAQIAQAIIFTLIAISVQKHKKTIYINKKLLKELFYFGGGFSLAKIFNQIALQGDNLVIGRSLGSDALGVYSRAYQIMVMPTNLFGEVIDKVLFPVLSKIQDENDKLRYWFVNSQALLILILSPIVAIFTIYTEAIVMVILGADWLDAVPPLQILTLGLFFRTLYKISDSMVRAKGAVYKRANIQLVYAIFVFAGAIIGQFWGLVGVSVGVTVAITINYILMMSLSLSLISTSWSEVFRSLLKPSLFLLANIIILSVSYSWLVKFPSILSIIFAGLVQIIMGIVIFRFYPSLFMSKESEYIAIKIKSKIFKR</sequence>
<organism evidence="8 9">
    <name type="scientific">Salisediminibacterium halotolerans</name>
    <dbReference type="NCBI Taxonomy" id="517425"/>
    <lineage>
        <taxon>Bacteria</taxon>
        <taxon>Bacillati</taxon>
        <taxon>Bacillota</taxon>
        <taxon>Bacilli</taxon>
        <taxon>Bacillales</taxon>
        <taxon>Bacillaceae</taxon>
        <taxon>Salisediminibacterium</taxon>
    </lineage>
</organism>
<evidence type="ECO:0000256" key="2">
    <source>
        <dbReference type="ARBA" id="ARBA00007430"/>
    </source>
</evidence>
<dbReference type="InterPro" id="IPR050833">
    <property type="entry name" value="Poly_Biosynth_Transport"/>
</dbReference>
<accession>A0A1H9QHD9</accession>
<feature type="transmembrane region" description="Helical" evidence="7">
    <location>
        <begin position="20"/>
        <end position="46"/>
    </location>
</feature>
<keyword evidence="3" id="KW-1003">Cell membrane</keyword>
<keyword evidence="9" id="KW-1185">Reference proteome</keyword>
<dbReference type="CDD" id="cd13127">
    <property type="entry name" value="MATE_tuaB_like"/>
    <property type="match status" value="1"/>
</dbReference>
<evidence type="ECO:0000256" key="3">
    <source>
        <dbReference type="ARBA" id="ARBA00022475"/>
    </source>
</evidence>
<evidence type="ECO:0000313" key="8">
    <source>
        <dbReference type="EMBL" id="SER59864.1"/>
    </source>
</evidence>
<feature type="transmembrane region" description="Helical" evidence="7">
    <location>
        <begin position="306"/>
        <end position="332"/>
    </location>
</feature>
<dbReference type="PANTHER" id="PTHR30250:SF10">
    <property type="entry name" value="LIPOPOLYSACCHARIDE BIOSYNTHESIS PROTEIN WZXC"/>
    <property type="match status" value="1"/>
</dbReference>
<evidence type="ECO:0000256" key="1">
    <source>
        <dbReference type="ARBA" id="ARBA00004651"/>
    </source>
</evidence>
<feature type="transmembrane region" description="Helical" evidence="7">
    <location>
        <begin position="160"/>
        <end position="181"/>
    </location>
</feature>
<feature type="transmembrane region" description="Helical" evidence="7">
    <location>
        <begin position="436"/>
        <end position="452"/>
    </location>
</feature>
<dbReference type="AlphaFoldDB" id="A0A1H9QHD9"/>
<gene>
    <name evidence="8" type="ORF">SAMN05444126_10311</name>
</gene>
<dbReference type="Proteomes" id="UP000199318">
    <property type="component" value="Unassembled WGS sequence"/>
</dbReference>